<dbReference type="AlphaFoldDB" id="A0A918ARJ3"/>
<dbReference type="InterPro" id="IPR016040">
    <property type="entry name" value="NAD(P)-bd_dom"/>
</dbReference>
<dbReference type="Gene3D" id="3.40.50.720">
    <property type="entry name" value="NAD(P)-binding Rossmann-like Domain"/>
    <property type="match status" value="1"/>
</dbReference>
<sequence>MTIAITGASGPLGRAAAEFLLEQVDPREVVLTTRSPDSLADFAARGARVRRADFTEPETLSSVFDGVERLLLISLDAIGARLEPQRAAIAAAVAAGVGHIVYTSLPEPVPANPAVVVPDHAGTEQTLRESGAQWTMLRNNLYAHTQAATVAGAAAAGRLVTNSGSGATAYVAREDCAAAAAAILAGGGHENQAYDITGPRAVTAHDLAALAAEVGDGAVEVVQVEDGEMIAHLQRAGLPLPAAELVTSFGASARAGYLSTVSTAVQDLTGRAPRSLEDVVRASRAS</sequence>
<dbReference type="InterPro" id="IPR052718">
    <property type="entry name" value="NmrA-type_oxidoreductase"/>
</dbReference>
<dbReference type="Proteomes" id="UP000639606">
    <property type="component" value="Unassembled WGS sequence"/>
</dbReference>
<keyword evidence="3" id="KW-1185">Reference proteome</keyword>
<comment type="caution">
    <text evidence="2">The sequence shown here is derived from an EMBL/GenBank/DDBJ whole genome shotgun (WGS) entry which is preliminary data.</text>
</comment>
<feature type="domain" description="NAD(P)-binding" evidence="1">
    <location>
        <begin position="7"/>
        <end position="185"/>
    </location>
</feature>
<dbReference type="PANTHER" id="PTHR47129:SF1">
    <property type="entry name" value="NMRA-LIKE DOMAIN-CONTAINING PROTEIN"/>
    <property type="match status" value="1"/>
</dbReference>
<name>A0A918ARJ3_9PSEU</name>
<evidence type="ECO:0000259" key="1">
    <source>
        <dbReference type="Pfam" id="PF13460"/>
    </source>
</evidence>
<evidence type="ECO:0000313" key="2">
    <source>
        <dbReference type="EMBL" id="GGP73893.1"/>
    </source>
</evidence>
<accession>A0A918ARJ3</accession>
<dbReference type="Pfam" id="PF13460">
    <property type="entry name" value="NAD_binding_10"/>
    <property type="match status" value="1"/>
</dbReference>
<organism evidence="2 3">
    <name type="scientific">Saccharothrix coeruleofusca</name>
    <dbReference type="NCBI Taxonomy" id="33919"/>
    <lineage>
        <taxon>Bacteria</taxon>
        <taxon>Bacillati</taxon>
        <taxon>Actinomycetota</taxon>
        <taxon>Actinomycetes</taxon>
        <taxon>Pseudonocardiales</taxon>
        <taxon>Pseudonocardiaceae</taxon>
        <taxon>Saccharothrix</taxon>
    </lineage>
</organism>
<dbReference type="RefSeq" id="WP_189226145.1">
    <property type="nucleotide sequence ID" value="NZ_BMRG01000014.1"/>
</dbReference>
<reference evidence="2" key="1">
    <citation type="journal article" date="2014" name="Int. J. Syst. Evol. Microbiol.">
        <title>Complete genome sequence of Corynebacterium casei LMG S-19264T (=DSM 44701T), isolated from a smear-ripened cheese.</title>
        <authorList>
            <consortium name="US DOE Joint Genome Institute (JGI-PGF)"/>
            <person name="Walter F."/>
            <person name="Albersmeier A."/>
            <person name="Kalinowski J."/>
            <person name="Ruckert C."/>
        </authorList>
    </citation>
    <scope>NUCLEOTIDE SEQUENCE</scope>
    <source>
        <strain evidence="2">JCM 3313</strain>
    </source>
</reference>
<dbReference type="Gene3D" id="3.90.25.10">
    <property type="entry name" value="UDP-galactose 4-epimerase, domain 1"/>
    <property type="match status" value="1"/>
</dbReference>
<proteinExistence type="predicted"/>
<evidence type="ECO:0000313" key="3">
    <source>
        <dbReference type="Proteomes" id="UP000639606"/>
    </source>
</evidence>
<protein>
    <submittedName>
        <fullName evidence="2">NAD(P)-dependent oxidoreductase</fullName>
    </submittedName>
</protein>
<dbReference type="PANTHER" id="PTHR47129">
    <property type="entry name" value="QUINONE OXIDOREDUCTASE 2"/>
    <property type="match status" value="1"/>
</dbReference>
<reference evidence="2" key="2">
    <citation type="submission" date="2020-09" db="EMBL/GenBank/DDBJ databases">
        <authorList>
            <person name="Sun Q."/>
            <person name="Ohkuma M."/>
        </authorList>
    </citation>
    <scope>NUCLEOTIDE SEQUENCE</scope>
    <source>
        <strain evidence="2">JCM 3313</strain>
    </source>
</reference>
<dbReference type="EMBL" id="BMRG01000014">
    <property type="protein sequence ID" value="GGP73893.1"/>
    <property type="molecule type" value="Genomic_DNA"/>
</dbReference>
<dbReference type="SUPFAM" id="SSF51735">
    <property type="entry name" value="NAD(P)-binding Rossmann-fold domains"/>
    <property type="match status" value="1"/>
</dbReference>
<dbReference type="InterPro" id="IPR036291">
    <property type="entry name" value="NAD(P)-bd_dom_sf"/>
</dbReference>
<gene>
    <name evidence="2" type="ORF">GCM10010185_54200</name>
</gene>